<evidence type="ECO:0000313" key="1">
    <source>
        <dbReference type="EMBL" id="SEC06526.1"/>
    </source>
</evidence>
<protein>
    <submittedName>
        <fullName evidence="1">Uncharacterized protein</fullName>
    </submittedName>
</protein>
<name>A0A1H4PGI7_9MICC</name>
<dbReference type="EMBL" id="FNSN01000003">
    <property type="protein sequence ID" value="SEC06526.1"/>
    <property type="molecule type" value="Genomic_DNA"/>
</dbReference>
<accession>A0A1H4PGI7</accession>
<dbReference type="AlphaFoldDB" id="A0A1H4PGI7"/>
<proteinExistence type="predicted"/>
<reference evidence="1 2" key="1">
    <citation type="submission" date="2016-10" db="EMBL/GenBank/DDBJ databases">
        <authorList>
            <person name="de Groot N.N."/>
        </authorList>
    </citation>
    <scope>NUCLEOTIDE SEQUENCE [LARGE SCALE GENOMIC DNA]</scope>
    <source>
        <strain evidence="1 2">DSM 10495</strain>
    </source>
</reference>
<dbReference type="STRING" id="156980.SAMN04489745_1968"/>
<organism evidence="1 2">
    <name type="scientific">Arthrobacter woluwensis</name>
    <dbReference type="NCBI Taxonomy" id="156980"/>
    <lineage>
        <taxon>Bacteria</taxon>
        <taxon>Bacillati</taxon>
        <taxon>Actinomycetota</taxon>
        <taxon>Actinomycetes</taxon>
        <taxon>Micrococcales</taxon>
        <taxon>Micrococcaceae</taxon>
        <taxon>Arthrobacter</taxon>
    </lineage>
</organism>
<evidence type="ECO:0000313" key="2">
    <source>
        <dbReference type="Proteomes" id="UP000182652"/>
    </source>
</evidence>
<keyword evidence="2" id="KW-1185">Reference proteome</keyword>
<gene>
    <name evidence="1" type="ORF">SAMN04489745_1968</name>
</gene>
<dbReference type="Proteomes" id="UP000182652">
    <property type="component" value="Unassembled WGS sequence"/>
</dbReference>
<sequence length="62" mass="7081">MRHVLRAGLTDKTDDDGQSAVDLLHRDGTHLIVGFSSRPDRLRVDAFSTCFDFPDYKYGEEH</sequence>
<dbReference type="RefSeq" id="WP_066212178.1">
    <property type="nucleotide sequence ID" value="NZ_FNSN01000003.1"/>
</dbReference>